<dbReference type="InterPro" id="IPR029063">
    <property type="entry name" value="SAM-dependent_MTases_sf"/>
</dbReference>
<organism evidence="1 2">
    <name type="scientific">Stigmatella aurantiaca</name>
    <dbReference type="NCBI Taxonomy" id="41"/>
    <lineage>
        <taxon>Bacteria</taxon>
        <taxon>Pseudomonadati</taxon>
        <taxon>Myxococcota</taxon>
        <taxon>Myxococcia</taxon>
        <taxon>Myxococcales</taxon>
        <taxon>Cystobacterineae</taxon>
        <taxon>Archangiaceae</taxon>
        <taxon>Stigmatella</taxon>
    </lineage>
</organism>
<protein>
    <submittedName>
        <fullName evidence="1">Putative SAM-dependent methyltransferase</fullName>
    </submittedName>
</protein>
<evidence type="ECO:0000313" key="2">
    <source>
        <dbReference type="Proteomes" id="UP000182719"/>
    </source>
</evidence>
<dbReference type="PANTHER" id="PTHR36112:SF1">
    <property type="entry name" value="RIBOSOMAL RNA SMALL SUBUNIT METHYLTRANSFERASE J"/>
    <property type="match status" value="1"/>
</dbReference>
<dbReference type="EMBL" id="FOAP01000002">
    <property type="protein sequence ID" value="SEK81801.1"/>
    <property type="molecule type" value="Genomic_DNA"/>
</dbReference>
<dbReference type="RefSeq" id="WP_075005542.1">
    <property type="nucleotide sequence ID" value="NZ_FOAP01000002.1"/>
</dbReference>
<keyword evidence="1" id="KW-0489">Methyltransferase</keyword>
<dbReference type="AlphaFoldDB" id="A0A1H7K4F4"/>
<keyword evidence="1" id="KW-0808">Transferase</keyword>
<evidence type="ECO:0000313" key="1">
    <source>
        <dbReference type="EMBL" id="SEK81801.1"/>
    </source>
</evidence>
<keyword evidence="2" id="KW-1185">Reference proteome</keyword>
<dbReference type="InterPro" id="IPR007536">
    <property type="entry name" value="16SrRNA_methylTrfase_J"/>
</dbReference>
<proteinExistence type="predicted"/>
<dbReference type="PANTHER" id="PTHR36112">
    <property type="entry name" value="RIBOSOMAL RNA SMALL SUBUNIT METHYLTRANSFERASE J"/>
    <property type="match status" value="1"/>
</dbReference>
<dbReference type="Pfam" id="PF04445">
    <property type="entry name" value="SAM_MT"/>
    <property type="match status" value="1"/>
</dbReference>
<name>A0A1H7K4F4_STIAU</name>
<dbReference type="CDD" id="cd02440">
    <property type="entry name" value="AdoMet_MTases"/>
    <property type="match status" value="1"/>
</dbReference>
<dbReference type="SUPFAM" id="SSF53335">
    <property type="entry name" value="S-adenosyl-L-methionine-dependent methyltransferases"/>
    <property type="match status" value="1"/>
</dbReference>
<sequence length="273" mass="29582">MHVEAPAPLAVTTSANPDPPLIAQARAAASAWAVPFFPRKPGEGVADWLGTRTAALLVFGRDGVTLRDAEGHHAFHGGMAHLRRLRLAEGEPDTFVRMADLRPGDAVLDCTLGLGQDAIVAALAVGPQGRVVGLEKRLALYAVVSEGLKTYALGPDSCRVEAMHADASEYLRTLPSRSFDIVFFDPMFSRPRKAQPGFDVLRRFADYAPLTPETLAEAERVARRWVVVKGAKYSDDLKKLGLSPEPGSRHTDVIWGRRRISSGERPLNDGSTP</sequence>
<reference evidence="2" key="1">
    <citation type="submission" date="2016-10" db="EMBL/GenBank/DDBJ databases">
        <authorList>
            <person name="Varghese N."/>
            <person name="Submissions S."/>
        </authorList>
    </citation>
    <scope>NUCLEOTIDE SEQUENCE [LARGE SCALE GENOMIC DNA]</scope>
    <source>
        <strain evidence="2">DSM 17044</strain>
    </source>
</reference>
<dbReference type="Proteomes" id="UP000182719">
    <property type="component" value="Unassembled WGS sequence"/>
</dbReference>
<dbReference type="Gene3D" id="3.40.50.150">
    <property type="entry name" value="Vaccinia Virus protein VP39"/>
    <property type="match status" value="1"/>
</dbReference>
<dbReference type="GO" id="GO:0008990">
    <property type="term" value="F:rRNA (guanine-N2-)-methyltransferase activity"/>
    <property type="evidence" value="ECO:0007669"/>
    <property type="project" value="InterPro"/>
</dbReference>
<dbReference type="OrthoDB" id="3191794at2"/>
<gene>
    <name evidence="1" type="ORF">SAMN05444354_102429</name>
</gene>
<accession>A0A1H7K4F4</accession>